<evidence type="ECO:0000313" key="13">
    <source>
        <dbReference type="Proteomes" id="UP000199008"/>
    </source>
</evidence>
<dbReference type="FunFam" id="3.40.30.10:FF:000001">
    <property type="entry name" value="Thioredoxin"/>
    <property type="match status" value="1"/>
</dbReference>
<dbReference type="PANTHER" id="PTHR45663:SF11">
    <property type="entry name" value="GEO12009P1"/>
    <property type="match status" value="1"/>
</dbReference>
<evidence type="ECO:0000256" key="1">
    <source>
        <dbReference type="ARBA" id="ARBA00008987"/>
    </source>
</evidence>
<keyword evidence="6 10" id="KW-0676">Redox-active center</keyword>
<feature type="site" description="Deprotonates C-terminal active site Cys" evidence="9">
    <location>
        <position position="23"/>
    </location>
</feature>
<dbReference type="Gene3D" id="3.40.30.10">
    <property type="entry name" value="Glutaredoxin"/>
    <property type="match status" value="1"/>
</dbReference>
<dbReference type="InterPro" id="IPR005746">
    <property type="entry name" value="Thioredoxin"/>
</dbReference>
<protein>
    <recommendedName>
        <fullName evidence="2 7">Thioredoxin</fullName>
    </recommendedName>
</protein>
<reference evidence="13" key="1">
    <citation type="submission" date="2016-10" db="EMBL/GenBank/DDBJ databases">
        <authorList>
            <person name="Varghese N."/>
            <person name="Submissions S."/>
        </authorList>
    </citation>
    <scope>NUCLEOTIDE SEQUENCE [LARGE SCALE GENOMIC DNA]</scope>
    <source>
        <strain evidence="13">CGMCC 1.8895</strain>
    </source>
</reference>
<evidence type="ECO:0000256" key="6">
    <source>
        <dbReference type="ARBA" id="ARBA00023284"/>
    </source>
</evidence>
<dbReference type="Proteomes" id="UP000199008">
    <property type="component" value="Unassembled WGS sequence"/>
</dbReference>
<dbReference type="InterPro" id="IPR013766">
    <property type="entry name" value="Thioredoxin_domain"/>
</dbReference>
<evidence type="ECO:0000256" key="7">
    <source>
        <dbReference type="NCBIfam" id="TIGR01068"/>
    </source>
</evidence>
<dbReference type="GO" id="GO:0045454">
    <property type="term" value="P:cell redox homeostasis"/>
    <property type="evidence" value="ECO:0007669"/>
    <property type="project" value="TreeGrafter"/>
</dbReference>
<evidence type="ECO:0000256" key="3">
    <source>
        <dbReference type="ARBA" id="ARBA00022448"/>
    </source>
</evidence>
<gene>
    <name evidence="12" type="ORF">SAMN05216216_11837</name>
</gene>
<name>A0A1G9GNX6_9BACL</name>
<dbReference type="EMBL" id="FNFY01000018">
    <property type="protein sequence ID" value="SDL02366.1"/>
    <property type="molecule type" value="Genomic_DNA"/>
</dbReference>
<dbReference type="AlphaFoldDB" id="A0A1G9GNX6"/>
<keyword evidence="4" id="KW-0249">Electron transport</keyword>
<evidence type="ECO:0000256" key="2">
    <source>
        <dbReference type="ARBA" id="ARBA00020570"/>
    </source>
</evidence>
<evidence type="ECO:0000256" key="10">
    <source>
        <dbReference type="PIRSR" id="PIRSR000077-4"/>
    </source>
</evidence>
<dbReference type="PIRSF" id="PIRSF000077">
    <property type="entry name" value="Thioredoxin"/>
    <property type="match status" value="1"/>
</dbReference>
<comment type="similarity">
    <text evidence="1 8">Belongs to the thioredoxin family.</text>
</comment>
<dbReference type="InterPro" id="IPR036249">
    <property type="entry name" value="Thioredoxin-like_sf"/>
</dbReference>
<sequence>MALYDVNDSNFKEEVANGVTLVDFWATWCGPCKMIAPVLEEVAVEVDGKANIAKLDVDANGATASEYEVMSIPTLILFKDGEPVDKVVGFQPKEQLVALIEKHA</sequence>
<keyword evidence="5 10" id="KW-1015">Disulfide bond</keyword>
<dbReference type="PANTHER" id="PTHR45663">
    <property type="entry name" value="GEO12009P1"/>
    <property type="match status" value="1"/>
</dbReference>
<accession>A0A1G9GNX6</accession>
<feature type="disulfide bond" description="Redox-active" evidence="10">
    <location>
        <begin position="29"/>
        <end position="32"/>
    </location>
</feature>
<dbReference type="PROSITE" id="PS51352">
    <property type="entry name" value="THIOREDOXIN_2"/>
    <property type="match status" value="1"/>
</dbReference>
<keyword evidence="3" id="KW-0813">Transport</keyword>
<dbReference type="GO" id="GO:0015035">
    <property type="term" value="F:protein-disulfide reductase activity"/>
    <property type="evidence" value="ECO:0007669"/>
    <property type="project" value="UniProtKB-UniRule"/>
</dbReference>
<dbReference type="PRINTS" id="PR00421">
    <property type="entry name" value="THIOREDOXIN"/>
</dbReference>
<dbReference type="STRING" id="576118.SAMN05216216_11837"/>
<dbReference type="CDD" id="cd02947">
    <property type="entry name" value="TRX_family"/>
    <property type="match status" value="1"/>
</dbReference>
<organism evidence="12 13">
    <name type="scientific">Lacicoccus qingdaonensis</name>
    <dbReference type="NCBI Taxonomy" id="576118"/>
    <lineage>
        <taxon>Bacteria</taxon>
        <taxon>Bacillati</taxon>
        <taxon>Bacillota</taxon>
        <taxon>Bacilli</taxon>
        <taxon>Bacillales</taxon>
        <taxon>Salinicoccaceae</taxon>
        <taxon>Lacicoccus</taxon>
    </lineage>
</organism>
<feature type="site" description="Contributes to redox potential value" evidence="9">
    <location>
        <position position="31"/>
    </location>
</feature>
<dbReference type="PROSITE" id="PS00194">
    <property type="entry name" value="THIOREDOXIN_1"/>
    <property type="match status" value="1"/>
</dbReference>
<feature type="site" description="Contributes to redox potential value" evidence="9">
    <location>
        <position position="30"/>
    </location>
</feature>
<evidence type="ECO:0000256" key="4">
    <source>
        <dbReference type="ARBA" id="ARBA00022982"/>
    </source>
</evidence>
<dbReference type="RefSeq" id="WP_052256148.1">
    <property type="nucleotide sequence ID" value="NZ_FNFY01000018.1"/>
</dbReference>
<keyword evidence="13" id="KW-1185">Reference proteome</keyword>
<proteinExistence type="inferred from homology"/>
<dbReference type="GO" id="GO:0005829">
    <property type="term" value="C:cytosol"/>
    <property type="evidence" value="ECO:0007669"/>
    <property type="project" value="TreeGrafter"/>
</dbReference>
<dbReference type="SUPFAM" id="SSF52833">
    <property type="entry name" value="Thioredoxin-like"/>
    <property type="match status" value="1"/>
</dbReference>
<evidence type="ECO:0000256" key="9">
    <source>
        <dbReference type="PIRSR" id="PIRSR000077-1"/>
    </source>
</evidence>
<evidence type="ECO:0000313" key="12">
    <source>
        <dbReference type="EMBL" id="SDL02366.1"/>
    </source>
</evidence>
<feature type="domain" description="Thioredoxin" evidence="11">
    <location>
        <begin position="1"/>
        <end position="104"/>
    </location>
</feature>
<dbReference type="InterPro" id="IPR017937">
    <property type="entry name" value="Thioredoxin_CS"/>
</dbReference>
<dbReference type="OrthoDB" id="9790390at2"/>
<dbReference type="Pfam" id="PF00085">
    <property type="entry name" value="Thioredoxin"/>
    <property type="match status" value="1"/>
</dbReference>
<feature type="active site" description="Nucleophile" evidence="9">
    <location>
        <position position="29"/>
    </location>
</feature>
<evidence type="ECO:0000256" key="8">
    <source>
        <dbReference type="PIRNR" id="PIRNR000077"/>
    </source>
</evidence>
<feature type="active site" description="Nucleophile" evidence="9">
    <location>
        <position position="32"/>
    </location>
</feature>
<evidence type="ECO:0000259" key="11">
    <source>
        <dbReference type="PROSITE" id="PS51352"/>
    </source>
</evidence>
<dbReference type="NCBIfam" id="TIGR01068">
    <property type="entry name" value="thioredoxin"/>
    <property type="match status" value="1"/>
</dbReference>
<evidence type="ECO:0000256" key="5">
    <source>
        <dbReference type="ARBA" id="ARBA00023157"/>
    </source>
</evidence>